<evidence type="ECO:0000256" key="7">
    <source>
        <dbReference type="SAM" id="MobiDB-lite"/>
    </source>
</evidence>
<dbReference type="FunCoup" id="A0A165M6Y3">
    <property type="interactions" value="24"/>
</dbReference>
<evidence type="ECO:0000256" key="1">
    <source>
        <dbReference type="ARBA" id="ARBA00004496"/>
    </source>
</evidence>
<evidence type="ECO:0000259" key="9">
    <source>
        <dbReference type="PROSITE" id="PS50886"/>
    </source>
</evidence>
<dbReference type="STRING" id="1314781.A0A165M6Y3"/>
<feature type="domain" description="TRNA-binding" evidence="9">
    <location>
        <begin position="182"/>
        <end position="286"/>
    </location>
</feature>
<dbReference type="Pfam" id="PF01588">
    <property type="entry name" value="tRNA_bind"/>
    <property type="match status" value="1"/>
</dbReference>
<dbReference type="GO" id="GO:0006412">
    <property type="term" value="P:translation"/>
    <property type="evidence" value="ECO:0007669"/>
    <property type="project" value="UniProtKB-KW"/>
</dbReference>
<reference evidence="10 11" key="1">
    <citation type="journal article" date="2016" name="Mol. Biol. Evol.">
        <title>Comparative Genomics of Early-Diverging Mushroom-Forming Fungi Provides Insights into the Origins of Lignocellulose Decay Capabilities.</title>
        <authorList>
            <person name="Nagy L.G."/>
            <person name="Riley R."/>
            <person name="Tritt A."/>
            <person name="Adam C."/>
            <person name="Daum C."/>
            <person name="Floudas D."/>
            <person name="Sun H."/>
            <person name="Yadav J.S."/>
            <person name="Pangilinan J."/>
            <person name="Larsson K.H."/>
            <person name="Matsuura K."/>
            <person name="Barry K."/>
            <person name="Labutti K."/>
            <person name="Kuo R."/>
            <person name="Ohm R.A."/>
            <person name="Bhattacharya S.S."/>
            <person name="Shirouzu T."/>
            <person name="Yoshinaga Y."/>
            <person name="Martin F.M."/>
            <person name="Grigoriev I.V."/>
            <person name="Hibbett D.S."/>
        </authorList>
    </citation>
    <scope>NUCLEOTIDE SEQUENCE [LARGE SCALE GENOMIC DNA]</scope>
    <source>
        <strain evidence="10 11">HHB12029</strain>
    </source>
</reference>
<dbReference type="EMBL" id="KV425914">
    <property type="protein sequence ID" value="KZV98847.1"/>
    <property type="molecule type" value="Genomic_DNA"/>
</dbReference>
<keyword evidence="5" id="KW-0648">Protein biosynthesis</keyword>
<evidence type="ECO:0000313" key="10">
    <source>
        <dbReference type="EMBL" id="KZV98847.1"/>
    </source>
</evidence>
<proteinExistence type="predicted"/>
<evidence type="ECO:0000259" key="8">
    <source>
        <dbReference type="PROSITE" id="PS50405"/>
    </source>
</evidence>
<dbReference type="InterPro" id="IPR012340">
    <property type="entry name" value="NA-bd_OB-fold"/>
</dbReference>
<dbReference type="Gene3D" id="2.40.50.140">
    <property type="entry name" value="Nucleic acid-binding proteins"/>
    <property type="match status" value="1"/>
</dbReference>
<dbReference type="GO" id="GO:0017102">
    <property type="term" value="C:methionyl glutamyl tRNA synthetase complex"/>
    <property type="evidence" value="ECO:0007669"/>
    <property type="project" value="TreeGrafter"/>
</dbReference>
<gene>
    <name evidence="10" type="ORF">EXIGLDRAFT_726746</name>
</gene>
<sequence length="354" mass="38318">MYGATPKEEAAVTDWLDKLATAKYDSDDSRKALNDELTTRTFLVSDQFTAADVALYASLHPVLSQLKPAQYYATPALTRYFDHVQHLPVIASKSSLPQIPFDLENAPKTERKAPEVKKKDKKPAAEKAKEVAAQVVAPVAAAKEAVVEAVKGPSKEKKEKAPKEKKPAPPPPAPKEEDGPPVPSMIDLRVGKIVHVEKHPDADSLYVEQIDIGEPTGPRTVVSGLVNYVPIEQMQGAMLIAVCNLKPAKMRGVLSQAMVLCASGPGKSSVELLRPPEGAKPGDRVYFEGDKFESAQPLSQLNPKKKIFETVQPGFKTLENREAAWVDPESGAVHRIRTKDGVVLAPTLIGASLS</sequence>
<evidence type="ECO:0000256" key="6">
    <source>
        <dbReference type="PROSITE-ProRule" id="PRU00209"/>
    </source>
</evidence>
<dbReference type="SUPFAM" id="SSF50249">
    <property type="entry name" value="Nucleic acid-binding proteins"/>
    <property type="match status" value="1"/>
</dbReference>
<dbReference type="PROSITE" id="PS50886">
    <property type="entry name" value="TRBD"/>
    <property type="match status" value="1"/>
</dbReference>
<dbReference type="SUPFAM" id="SSF47616">
    <property type="entry name" value="GST C-terminal domain-like"/>
    <property type="match status" value="1"/>
</dbReference>
<feature type="compositionally biased region" description="Basic and acidic residues" evidence="7">
    <location>
        <begin position="105"/>
        <end position="126"/>
    </location>
</feature>
<dbReference type="InterPro" id="IPR010987">
    <property type="entry name" value="Glutathione-S-Trfase_C-like"/>
</dbReference>
<dbReference type="InParanoid" id="A0A165M6Y3"/>
<name>A0A165M6Y3_EXIGL</name>
<feature type="region of interest" description="Disordered" evidence="7">
    <location>
        <begin position="104"/>
        <end position="126"/>
    </location>
</feature>
<evidence type="ECO:0000256" key="2">
    <source>
        <dbReference type="ARBA" id="ARBA00022490"/>
    </source>
</evidence>
<evidence type="ECO:0000256" key="4">
    <source>
        <dbReference type="ARBA" id="ARBA00022884"/>
    </source>
</evidence>
<evidence type="ECO:0000256" key="5">
    <source>
        <dbReference type="ARBA" id="ARBA00022917"/>
    </source>
</evidence>
<dbReference type="Proteomes" id="UP000077266">
    <property type="component" value="Unassembled WGS sequence"/>
</dbReference>
<feature type="region of interest" description="Disordered" evidence="7">
    <location>
        <begin position="147"/>
        <end position="185"/>
    </location>
</feature>
<evidence type="ECO:0000256" key="3">
    <source>
        <dbReference type="ARBA" id="ARBA00022555"/>
    </source>
</evidence>
<dbReference type="OrthoDB" id="19141at2759"/>
<dbReference type="FunFam" id="2.40.50.140:FF:000047">
    <property type="entry name" value="tyrosine--tRNA ligase, cytoplasmic isoform X2"/>
    <property type="match status" value="1"/>
</dbReference>
<dbReference type="PANTHER" id="PTHR11586:SF33">
    <property type="entry name" value="AMINOACYL TRNA SYNTHASE COMPLEX-INTERACTING MULTIFUNCTIONAL PROTEIN 1"/>
    <property type="match status" value="1"/>
</dbReference>
<dbReference type="InterPro" id="IPR036282">
    <property type="entry name" value="Glutathione-S-Trfase_C_sf"/>
</dbReference>
<dbReference type="PANTHER" id="PTHR11586">
    <property type="entry name" value="TRNA-AMINOACYLATION COFACTOR ARC1 FAMILY MEMBER"/>
    <property type="match status" value="1"/>
</dbReference>
<feature type="domain" description="GST C-terminal" evidence="8">
    <location>
        <begin position="1"/>
        <end position="101"/>
    </location>
</feature>
<comment type="subcellular location">
    <subcellularLocation>
        <location evidence="1">Cytoplasm</location>
    </subcellularLocation>
</comment>
<dbReference type="PROSITE" id="PS50405">
    <property type="entry name" value="GST_CTER"/>
    <property type="match status" value="1"/>
</dbReference>
<dbReference type="CDD" id="cd02799">
    <property type="entry name" value="tRNA_bind_EMAP-II_like"/>
    <property type="match status" value="1"/>
</dbReference>
<dbReference type="GO" id="GO:0000049">
    <property type="term" value="F:tRNA binding"/>
    <property type="evidence" value="ECO:0007669"/>
    <property type="project" value="UniProtKB-UniRule"/>
</dbReference>
<dbReference type="Gene3D" id="1.20.1050.10">
    <property type="match status" value="1"/>
</dbReference>
<dbReference type="Pfam" id="PF21972">
    <property type="entry name" value="Arc1p_N_like"/>
    <property type="match status" value="1"/>
</dbReference>
<dbReference type="InterPro" id="IPR053836">
    <property type="entry name" value="Arc1-like_N"/>
</dbReference>
<keyword evidence="3 6" id="KW-0820">tRNA-binding</keyword>
<keyword evidence="4 6" id="KW-0694">RNA-binding</keyword>
<accession>A0A165M6Y3</accession>
<keyword evidence="2" id="KW-0963">Cytoplasm</keyword>
<dbReference type="InterPro" id="IPR051270">
    <property type="entry name" value="Tyrosine-tRNA_ligase_regulator"/>
</dbReference>
<evidence type="ECO:0000313" key="11">
    <source>
        <dbReference type="Proteomes" id="UP000077266"/>
    </source>
</evidence>
<protein>
    <submittedName>
        <fullName evidence="10">Nucleic acid-binding protein</fullName>
    </submittedName>
</protein>
<organism evidence="10 11">
    <name type="scientific">Exidia glandulosa HHB12029</name>
    <dbReference type="NCBI Taxonomy" id="1314781"/>
    <lineage>
        <taxon>Eukaryota</taxon>
        <taxon>Fungi</taxon>
        <taxon>Dikarya</taxon>
        <taxon>Basidiomycota</taxon>
        <taxon>Agaricomycotina</taxon>
        <taxon>Agaricomycetes</taxon>
        <taxon>Auriculariales</taxon>
        <taxon>Exidiaceae</taxon>
        <taxon>Exidia</taxon>
    </lineage>
</organism>
<feature type="compositionally biased region" description="Basic and acidic residues" evidence="7">
    <location>
        <begin position="153"/>
        <end position="167"/>
    </location>
</feature>
<dbReference type="AlphaFoldDB" id="A0A165M6Y3"/>
<keyword evidence="11" id="KW-1185">Reference proteome</keyword>
<dbReference type="InterPro" id="IPR002547">
    <property type="entry name" value="tRNA-bd_dom"/>
</dbReference>